<protein>
    <submittedName>
        <fullName evidence="1">Protein-lysine methyltransferase METTL21D-like protein</fullName>
    </submittedName>
</protein>
<dbReference type="InterPro" id="IPR029063">
    <property type="entry name" value="SAM-dependent_MTases_sf"/>
</dbReference>
<comment type="caution">
    <text evidence="1">The sequence shown here is derived from an EMBL/GenBank/DDBJ whole genome shotgun (WGS) entry which is preliminary data.</text>
</comment>
<name>A0A443QV55_9ACAR</name>
<sequence length="255" mass="28973">MDARDSLCFCRVLEIDAFENEDVRVSIAQRTLGDVGVVVWDAALLLAKFLDYRAKRFPNCFKGTHGLELGAGTGLCGITAALLGCNVLLTDLPNLVPLLDENINRNKAIVSQCNGGNIFARSWHWADVDAIETVFADTGFHIKSLDFVFISDCIYYEKGLQPLIATIKWLCKHCKPTIKIFLSYEEREEHCKLIETFFKLISHSSICWREIGAEEHHPSFTSPDLHLILIQPEKKENLTELINKFKSFLFFFEVI</sequence>
<proteinExistence type="predicted"/>
<reference evidence="1 2" key="1">
    <citation type="journal article" date="2018" name="Gigascience">
        <title>Genomes of trombidid mites reveal novel predicted allergens and laterally-transferred genes associated with secondary metabolism.</title>
        <authorList>
            <person name="Dong X."/>
            <person name="Chaisiri K."/>
            <person name="Xia D."/>
            <person name="Armstrong S.D."/>
            <person name="Fang Y."/>
            <person name="Donnelly M.J."/>
            <person name="Kadowaki T."/>
            <person name="McGarry J.W."/>
            <person name="Darby A.C."/>
            <person name="Makepeace B.L."/>
        </authorList>
    </citation>
    <scope>NUCLEOTIDE SEQUENCE [LARGE SCALE GENOMIC DNA]</scope>
    <source>
        <strain evidence="1">UoL-WK</strain>
    </source>
</reference>
<dbReference type="SUPFAM" id="SSF53335">
    <property type="entry name" value="S-adenosyl-L-methionine-dependent methyltransferases"/>
    <property type="match status" value="1"/>
</dbReference>
<evidence type="ECO:0000313" key="1">
    <source>
        <dbReference type="EMBL" id="RWS06908.1"/>
    </source>
</evidence>
<dbReference type="EMBL" id="NCKU01003791">
    <property type="protein sequence ID" value="RWS06908.1"/>
    <property type="molecule type" value="Genomic_DNA"/>
</dbReference>
<keyword evidence="1" id="KW-0808">Transferase</keyword>
<keyword evidence="1" id="KW-0489">Methyltransferase</keyword>
<evidence type="ECO:0000313" key="2">
    <source>
        <dbReference type="Proteomes" id="UP000285301"/>
    </source>
</evidence>
<dbReference type="GO" id="GO:0032259">
    <property type="term" value="P:methylation"/>
    <property type="evidence" value="ECO:0007669"/>
    <property type="project" value="UniProtKB-KW"/>
</dbReference>
<dbReference type="GO" id="GO:0008168">
    <property type="term" value="F:methyltransferase activity"/>
    <property type="evidence" value="ECO:0007669"/>
    <property type="project" value="UniProtKB-KW"/>
</dbReference>
<dbReference type="GO" id="GO:0032991">
    <property type="term" value="C:protein-containing complex"/>
    <property type="evidence" value="ECO:0007669"/>
    <property type="project" value="TreeGrafter"/>
</dbReference>
<dbReference type="STRING" id="1965070.A0A443QV55"/>
<dbReference type="Gene3D" id="3.40.50.150">
    <property type="entry name" value="Vaccinia Virus protein VP39"/>
    <property type="match status" value="1"/>
</dbReference>
<dbReference type="PANTHER" id="PTHR14614">
    <property type="entry name" value="HEPATOCELLULAR CARCINOMA-ASSOCIATED ANTIGEN"/>
    <property type="match status" value="1"/>
</dbReference>
<accession>A0A443QV55</accession>
<organism evidence="1 2">
    <name type="scientific">Dinothrombium tinctorium</name>
    <dbReference type="NCBI Taxonomy" id="1965070"/>
    <lineage>
        <taxon>Eukaryota</taxon>
        <taxon>Metazoa</taxon>
        <taxon>Ecdysozoa</taxon>
        <taxon>Arthropoda</taxon>
        <taxon>Chelicerata</taxon>
        <taxon>Arachnida</taxon>
        <taxon>Acari</taxon>
        <taxon>Acariformes</taxon>
        <taxon>Trombidiformes</taxon>
        <taxon>Prostigmata</taxon>
        <taxon>Anystina</taxon>
        <taxon>Parasitengona</taxon>
        <taxon>Trombidioidea</taxon>
        <taxon>Trombidiidae</taxon>
        <taxon>Dinothrombium</taxon>
    </lineage>
</organism>
<dbReference type="PANTHER" id="PTHR14614:SF44">
    <property type="entry name" value="PROTEIN N-LYSINE METHYLTRANSFERASE METTL21D"/>
    <property type="match status" value="1"/>
</dbReference>
<dbReference type="OrthoDB" id="6511443at2759"/>
<dbReference type="Pfam" id="PF10294">
    <property type="entry name" value="Methyltransf_16"/>
    <property type="match status" value="1"/>
</dbReference>
<dbReference type="Proteomes" id="UP000285301">
    <property type="component" value="Unassembled WGS sequence"/>
</dbReference>
<keyword evidence="2" id="KW-1185">Reference proteome</keyword>
<dbReference type="GO" id="GO:0005829">
    <property type="term" value="C:cytosol"/>
    <property type="evidence" value="ECO:0007669"/>
    <property type="project" value="TreeGrafter"/>
</dbReference>
<dbReference type="InterPro" id="IPR019410">
    <property type="entry name" value="Methyltransf_16"/>
</dbReference>
<gene>
    <name evidence="1" type="ORF">B4U79_13330</name>
</gene>
<dbReference type="AlphaFoldDB" id="A0A443QV55"/>